<evidence type="ECO:0008006" key="4">
    <source>
        <dbReference type="Google" id="ProtNLM"/>
    </source>
</evidence>
<dbReference type="EMBL" id="BMOU01000002">
    <property type="protein sequence ID" value="GGN91930.1"/>
    <property type="molecule type" value="Genomic_DNA"/>
</dbReference>
<keyword evidence="1" id="KW-1133">Transmembrane helix</keyword>
<reference evidence="2" key="2">
    <citation type="submission" date="2020-09" db="EMBL/GenBank/DDBJ databases">
        <authorList>
            <person name="Sun Q."/>
            <person name="Ohkuma M."/>
        </authorList>
    </citation>
    <scope>NUCLEOTIDE SEQUENCE</scope>
    <source>
        <strain evidence="2">JCM 17820</strain>
    </source>
</reference>
<organism evidence="2 3">
    <name type="scientific">Haloarcula pellucida</name>
    <dbReference type="NCBI Taxonomy" id="1427151"/>
    <lineage>
        <taxon>Archaea</taxon>
        <taxon>Methanobacteriati</taxon>
        <taxon>Methanobacteriota</taxon>
        <taxon>Stenosarchaea group</taxon>
        <taxon>Halobacteria</taxon>
        <taxon>Halobacteriales</taxon>
        <taxon>Haloarculaceae</taxon>
        <taxon>Haloarcula</taxon>
    </lineage>
</organism>
<evidence type="ECO:0000313" key="3">
    <source>
        <dbReference type="Proteomes" id="UP000605784"/>
    </source>
</evidence>
<dbReference type="Proteomes" id="UP000605784">
    <property type="component" value="Unassembled WGS sequence"/>
</dbReference>
<evidence type="ECO:0000313" key="2">
    <source>
        <dbReference type="EMBL" id="GGN91930.1"/>
    </source>
</evidence>
<sequence>MTESDGSGRIIDENGALFGRVNVVDAVVVLVVLTVLLAGTALVLDRGNSGVSNTEPTKYATVSYAVPLTSGAAAIESGETLDPAPTGEPLEVVGVTRSFAPGGEAHVVARVAYTGPLSAQWVWGDGIVRDDTRPLYGGDETAVITHGYRTHADVLAVNQTTATLPTSRVSVVISVNESVARSVETGATARVDDHTVATVERVGDGPAADGKRAVTLDLRTWARDGTPWFGGSPLRVDNRVTVVTDDAVVSGRLQRVGPANASEQ</sequence>
<gene>
    <name evidence="2" type="ORF">GCM10009030_15540</name>
</gene>
<evidence type="ECO:0000256" key="1">
    <source>
        <dbReference type="SAM" id="Phobius"/>
    </source>
</evidence>
<feature type="transmembrane region" description="Helical" evidence="1">
    <location>
        <begin position="23"/>
        <end position="44"/>
    </location>
</feature>
<proteinExistence type="predicted"/>
<keyword evidence="1" id="KW-0812">Transmembrane</keyword>
<dbReference type="Pfam" id="PF14221">
    <property type="entry name" value="DUF4330"/>
    <property type="match status" value="1"/>
</dbReference>
<dbReference type="RefSeq" id="WP_188996160.1">
    <property type="nucleotide sequence ID" value="NZ_BMOU01000002.1"/>
</dbReference>
<protein>
    <recommendedName>
        <fullName evidence="4">DUF4330 family protein</fullName>
    </recommendedName>
</protein>
<accession>A0A830GLJ8</accession>
<name>A0A830GLJ8_9EURY</name>
<reference evidence="2" key="1">
    <citation type="journal article" date="2014" name="Int. J. Syst. Evol. Microbiol.">
        <title>Complete genome sequence of Corynebacterium casei LMG S-19264T (=DSM 44701T), isolated from a smear-ripened cheese.</title>
        <authorList>
            <consortium name="US DOE Joint Genome Institute (JGI-PGF)"/>
            <person name="Walter F."/>
            <person name="Albersmeier A."/>
            <person name="Kalinowski J."/>
            <person name="Ruckert C."/>
        </authorList>
    </citation>
    <scope>NUCLEOTIDE SEQUENCE</scope>
    <source>
        <strain evidence="2">JCM 17820</strain>
    </source>
</reference>
<dbReference type="InterPro" id="IPR025480">
    <property type="entry name" value="DUF4330"/>
</dbReference>
<keyword evidence="3" id="KW-1185">Reference proteome</keyword>
<comment type="caution">
    <text evidence="2">The sequence shown here is derived from an EMBL/GenBank/DDBJ whole genome shotgun (WGS) entry which is preliminary data.</text>
</comment>
<keyword evidence="1" id="KW-0472">Membrane</keyword>
<dbReference type="AlphaFoldDB" id="A0A830GLJ8"/>